<dbReference type="Proteomes" id="UP001250181">
    <property type="component" value="Unassembled WGS sequence"/>
</dbReference>
<evidence type="ECO:0000256" key="1">
    <source>
        <dbReference type="ARBA" id="ARBA00009013"/>
    </source>
</evidence>
<gene>
    <name evidence="4" type="ORF">RND61_32090</name>
</gene>
<dbReference type="Gene3D" id="3.30.750.24">
    <property type="entry name" value="STAS domain"/>
    <property type="match status" value="1"/>
</dbReference>
<keyword evidence="5" id="KW-1185">Reference proteome</keyword>
<feature type="domain" description="STAS" evidence="3">
    <location>
        <begin position="15"/>
        <end position="113"/>
    </location>
</feature>
<dbReference type="CDD" id="cd07043">
    <property type="entry name" value="STAS_anti-anti-sigma_factors"/>
    <property type="match status" value="1"/>
</dbReference>
<dbReference type="NCBIfam" id="TIGR00377">
    <property type="entry name" value="ant_ant_sig"/>
    <property type="match status" value="1"/>
</dbReference>
<dbReference type="SUPFAM" id="SSF52091">
    <property type="entry name" value="SpoIIaa-like"/>
    <property type="match status" value="1"/>
</dbReference>
<comment type="similarity">
    <text evidence="1 2">Belongs to the anti-sigma-factor antagonist family.</text>
</comment>
<dbReference type="InterPro" id="IPR003658">
    <property type="entry name" value="Anti-sigma_ant"/>
</dbReference>
<evidence type="ECO:0000313" key="5">
    <source>
        <dbReference type="Proteomes" id="UP001250181"/>
    </source>
</evidence>
<evidence type="ECO:0000256" key="2">
    <source>
        <dbReference type="RuleBase" id="RU003749"/>
    </source>
</evidence>
<comment type="caution">
    <text evidence="4">The sequence shown here is derived from an EMBL/GenBank/DDBJ whole genome shotgun (WGS) entry which is preliminary data.</text>
</comment>
<dbReference type="InterPro" id="IPR002645">
    <property type="entry name" value="STAS_dom"/>
</dbReference>
<dbReference type="EMBL" id="JAWCTQ010000082">
    <property type="protein sequence ID" value="MDT9686670.1"/>
    <property type="molecule type" value="Genomic_DNA"/>
</dbReference>
<dbReference type="Pfam" id="PF01740">
    <property type="entry name" value="STAS"/>
    <property type="match status" value="1"/>
</dbReference>
<dbReference type="RefSeq" id="WP_315881696.1">
    <property type="nucleotide sequence ID" value="NZ_JAWCTQ010000082.1"/>
</dbReference>
<dbReference type="PANTHER" id="PTHR33495">
    <property type="entry name" value="ANTI-SIGMA FACTOR ANTAGONIST TM_1081-RELATED-RELATED"/>
    <property type="match status" value="1"/>
</dbReference>
<dbReference type="PROSITE" id="PS50801">
    <property type="entry name" value="STAS"/>
    <property type="match status" value="1"/>
</dbReference>
<dbReference type="InterPro" id="IPR036513">
    <property type="entry name" value="STAS_dom_sf"/>
</dbReference>
<organism evidence="4 5">
    <name type="scientific">Streptomyces tamarix</name>
    <dbReference type="NCBI Taxonomy" id="3078565"/>
    <lineage>
        <taxon>Bacteria</taxon>
        <taxon>Bacillati</taxon>
        <taxon>Actinomycetota</taxon>
        <taxon>Actinomycetes</taxon>
        <taxon>Kitasatosporales</taxon>
        <taxon>Streptomycetaceae</taxon>
        <taxon>Streptomyces</taxon>
    </lineage>
</organism>
<dbReference type="PANTHER" id="PTHR33495:SF2">
    <property type="entry name" value="ANTI-SIGMA FACTOR ANTAGONIST TM_1081-RELATED"/>
    <property type="match status" value="1"/>
</dbReference>
<accession>A0ABU3QV60</accession>
<sequence>MADPSVETIVSGRCLVARVSGEMDYVTDPVFRPQFKELLSQSARFIVLDLSGVSFCDSAGLNVLIGAWRQADASGVVLVLACVPESLRPILQMTGVDQLLRVYDTVTDAEAVFGG</sequence>
<name>A0ABU3QV60_9ACTN</name>
<evidence type="ECO:0000259" key="3">
    <source>
        <dbReference type="PROSITE" id="PS50801"/>
    </source>
</evidence>
<proteinExistence type="inferred from homology"/>
<protein>
    <recommendedName>
        <fullName evidence="2">Anti-sigma factor antagonist</fullName>
    </recommendedName>
</protein>
<reference evidence="4 5" key="1">
    <citation type="submission" date="2023-09" db="EMBL/GenBank/DDBJ databases">
        <title>Streptomyces sp. nov.: A antagonism against Alternaria gaisen Producing Streptochlin, Isolated from Tamarix root soil.</title>
        <authorList>
            <person name="Chen Y."/>
        </authorList>
    </citation>
    <scope>NUCLEOTIDE SEQUENCE [LARGE SCALE GENOMIC DNA]</scope>
    <source>
        <strain evidence="4 5">TRM76323</strain>
    </source>
</reference>
<evidence type="ECO:0000313" key="4">
    <source>
        <dbReference type="EMBL" id="MDT9686670.1"/>
    </source>
</evidence>